<dbReference type="Pfam" id="PF10400">
    <property type="entry name" value="Vir_act_alpha_C"/>
    <property type="match status" value="1"/>
</dbReference>
<feature type="domain" description="Transcription regulator PadR C-terminal" evidence="2">
    <location>
        <begin position="93"/>
        <end position="173"/>
    </location>
</feature>
<gene>
    <name evidence="3" type="ORF">ACETWP_10100</name>
</gene>
<comment type="caution">
    <text evidence="3">The sequence shown here is derived from an EMBL/GenBank/DDBJ whole genome shotgun (WGS) entry which is preliminary data.</text>
</comment>
<dbReference type="Gene3D" id="1.10.10.10">
    <property type="entry name" value="Winged helix-like DNA-binding domain superfamily/Winged helix DNA-binding domain"/>
    <property type="match status" value="1"/>
</dbReference>
<dbReference type="PANTHER" id="PTHR43252:SF2">
    <property type="entry name" value="TRANSCRIPTION REGULATOR, PADR-LIKE FAMILY"/>
    <property type="match status" value="1"/>
</dbReference>
<dbReference type="InterPro" id="IPR036388">
    <property type="entry name" value="WH-like_DNA-bd_sf"/>
</dbReference>
<dbReference type="InterPro" id="IPR005149">
    <property type="entry name" value="Tscrpt_reg_PadR_N"/>
</dbReference>
<dbReference type="Proteomes" id="UP001575652">
    <property type="component" value="Unassembled WGS sequence"/>
</dbReference>
<dbReference type="PANTHER" id="PTHR43252">
    <property type="entry name" value="TRANSCRIPTIONAL REGULATOR YQJI"/>
    <property type="match status" value="1"/>
</dbReference>
<reference evidence="3 4" key="1">
    <citation type="submission" date="2024-09" db="EMBL/GenBank/DDBJ databases">
        <authorList>
            <person name="Salinas-Garcia M.A."/>
            <person name="Prieme A."/>
        </authorList>
    </citation>
    <scope>NUCLEOTIDE SEQUENCE [LARGE SCALE GENOMIC DNA]</scope>
    <source>
        <strain evidence="3 4">DSM 21081</strain>
    </source>
</reference>
<feature type="domain" description="Transcription regulator PadR N-terminal" evidence="1">
    <location>
        <begin position="7"/>
        <end position="79"/>
    </location>
</feature>
<evidence type="ECO:0000259" key="1">
    <source>
        <dbReference type="Pfam" id="PF03551"/>
    </source>
</evidence>
<evidence type="ECO:0000313" key="3">
    <source>
        <dbReference type="EMBL" id="MFB0834939.1"/>
    </source>
</evidence>
<proteinExistence type="predicted"/>
<dbReference type="InterPro" id="IPR036390">
    <property type="entry name" value="WH_DNA-bd_sf"/>
</dbReference>
<sequence>MILARLILGLLSLAPMTGYDLKKHFDSSINHFWNADKAQIYRTLSQLVGDGLATVRTVPQENYPARQEHHITDAGRRALLGWLSGPLDPPAGREPFLGRVFFAGELDRDSVLGLLAERRQQSLATLAEYREQRAEIGPGVAADRRAFLMASTLDNGIGHLEAELEWLDSVEGRLP</sequence>
<protein>
    <submittedName>
        <fullName evidence="3">PadR family transcriptional regulator</fullName>
    </submittedName>
</protein>
<keyword evidence="4" id="KW-1185">Reference proteome</keyword>
<dbReference type="RefSeq" id="WP_373972114.1">
    <property type="nucleotide sequence ID" value="NZ_JBHDLJ010000007.1"/>
</dbReference>
<accession>A0ABV4UP85</accession>
<organism evidence="3 4">
    <name type="scientific">Arthrobacter halodurans</name>
    <dbReference type="NCBI Taxonomy" id="516699"/>
    <lineage>
        <taxon>Bacteria</taxon>
        <taxon>Bacillati</taxon>
        <taxon>Actinomycetota</taxon>
        <taxon>Actinomycetes</taxon>
        <taxon>Micrococcales</taxon>
        <taxon>Micrococcaceae</taxon>
        <taxon>Arthrobacter</taxon>
    </lineage>
</organism>
<dbReference type="SUPFAM" id="SSF46785">
    <property type="entry name" value="Winged helix' DNA-binding domain"/>
    <property type="match status" value="1"/>
</dbReference>
<dbReference type="InterPro" id="IPR018309">
    <property type="entry name" value="Tscrpt_reg_PadR_C"/>
</dbReference>
<dbReference type="EMBL" id="JBHDLJ010000007">
    <property type="protein sequence ID" value="MFB0834939.1"/>
    <property type="molecule type" value="Genomic_DNA"/>
</dbReference>
<dbReference type="Pfam" id="PF03551">
    <property type="entry name" value="PadR"/>
    <property type="match status" value="1"/>
</dbReference>
<evidence type="ECO:0000259" key="2">
    <source>
        <dbReference type="Pfam" id="PF10400"/>
    </source>
</evidence>
<evidence type="ECO:0000313" key="4">
    <source>
        <dbReference type="Proteomes" id="UP001575652"/>
    </source>
</evidence>
<name>A0ABV4UP85_9MICC</name>
<dbReference type="Gene3D" id="6.10.140.190">
    <property type="match status" value="1"/>
</dbReference>